<keyword evidence="1" id="KW-0175">Coiled coil</keyword>
<feature type="domain" description="Cytochrome b5 heme-binding" evidence="2">
    <location>
        <begin position="565"/>
        <end position="642"/>
    </location>
</feature>
<dbReference type="AlphaFoldDB" id="A0A0V0QQG3"/>
<comment type="caution">
    <text evidence="3">The sequence shown here is derived from an EMBL/GenBank/DDBJ whole genome shotgun (WGS) entry which is preliminary data.</text>
</comment>
<dbReference type="InParanoid" id="A0A0V0QQG3"/>
<dbReference type="InterPro" id="IPR022742">
    <property type="entry name" value="Hydrolase_4"/>
</dbReference>
<dbReference type="InterPro" id="IPR029058">
    <property type="entry name" value="AB_hydrolase_fold"/>
</dbReference>
<dbReference type="SMART" id="SM01117">
    <property type="entry name" value="Cyt-b5"/>
    <property type="match status" value="1"/>
</dbReference>
<dbReference type="PANTHER" id="PTHR12277:SF81">
    <property type="entry name" value="PROTEIN ABHD13"/>
    <property type="match status" value="1"/>
</dbReference>
<keyword evidence="4" id="KW-1185">Reference proteome</keyword>
<dbReference type="InterPro" id="IPR036400">
    <property type="entry name" value="Cyt_B5-like_heme/steroid_sf"/>
</dbReference>
<dbReference type="InterPro" id="IPR001199">
    <property type="entry name" value="Cyt_B5-like_heme/steroid-bd"/>
</dbReference>
<dbReference type="PANTHER" id="PTHR12277">
    <property type="entry name" value="ALPHA/BETA HYDROLASE DOMAIN-CONTAINING PROTEIN"/>
    <property type="match status" value="1"/>
</dbReference>
<dbReference type="SUPFAM" id="SSF55856">
    <property type="entry name" value="Cytochrome b5-like heme/steroid binding domain"/>
    <property type="match status" value="2"/>
</dbReference>
<sequence length="689" mass="80627">MEQNLQLDIQNIQNENQDSQEQILSTERTYLDQQFQNLSQYDYDCEQQDIIQQKNNEGQSFTKKIFKFMSNTLGLQAKYNSVLLYSHGNSSDIGSCFCMMMEMASLYEINVIAYDYRGYGRSTGKKSEQNMNQDIEMVLSLLVNQYKYSLEQIFIWGFSLGSGPSVHLASKYLSLGGLILEAPLASVYMFLENKPSKYSFQGEENIKPSDDPIEVPRTFQFHKNHQKDWFGNYNYEYNINNKKLKKNFGMQYSQPLKSSSPLRNNSMILFSKELQLQQNKQLHQNNDKKLHTSQSYKQSEPYFDFQLKSHKNRDKYKYQDDKEEGEIQTELEQNDFNTFQNLNENEINNNIDNNINLFKEKYSNGRKSMRNNIYDEIYQTITKPKTITLKTKLVSQNQGYINEEGIFCIMTGEEQTEDTLSPENLDSFQVSHSLNAKEKYKIQQQQQQNIVNNVENYQKIRVITWDEASNHLSPESFWVVIFEQVYDFTDLISANDTFFSSKQKLLILKNLKNPKYINNITILISTNPEFKNKLNEINQELNKRNSLVGVIESPSMKNKDKIDLLEAIASQTVITKKEVVKNKWFIINGFVYDLKETFVMHPKGDYFYKKYVGTDCTEAFIDHEHPESVQLTKCEFLIGKLADSHDEMDLSKLSQKSRQSTISNASQVWNGFKLQEEQKYQSNKQCSIF</sequence>
<dbReference type="Pfam" id="PF00173">
    <property type="entry name" value="Cyt-b5"/>
    <property type="match status" value="1"/>
</dbReference>
<reference evidence="3 4" key="1">
    <citation type="journal article" date="2015" name="Sci. Rep.">
        <title>Genome of the facultative scuticociliatosis pathogen Pseudocohnilembus persalinus provides insight into its virulence through horizontal gene transfer.</title>
        <authorList>
            <person name="Xiong J."/>
            <person name="Wang G."/>
            <person name="Cheng J."/>
            <person name="Tian M."/>
            <person name="Pan X."/>
            <person name="Warren A."/>
            <person name="Jiang C."/>
            <person name="Yuan D."/>
            <person name="Miao W."/>
        </authorList>
    </citation>
    <scope>NUCLEOTIDE SEQUENCE [LARGE SCALE GENOMIC DNA]</scope>
    <source>
        <strain evidence="3">36N120E</strain>
    </source>
</reference>
<feature type="coiled-coil region" evidence="1">
    <location>
        <begin position="2"/>
        <end position="29"/>
    </location>
</feature>
<evidence type="ECO:0000256" key="1">
    <source>
        <dbReference type="SAM" id="Coils"/>
    </source>
</evidence>
<dbReference type="PROSITE" id="PS50255">
    <property type="entry name" value="CYTOCHROME_B5_2"/>
    <property type="match status" value="1"/>
</dbReference>
<organism evidence="3 4">
    <name type="scientific">Pseudocohnilembus persalinus</name>
    <name type="common">Ciliate</name>
    <dbReference type="NCBI Taxonomy" id="266149"/>
    <lineage>
        <taxon>Eukaryota</taxon>
        <taxon>Sar</taxon>
        <taxon>Alveolata</taxon>
        <taxon>Ciliophora</taxon>
        <taxon>Intramacronucleata</taxon>
        <taxon>Oligohymenophorea</taxon>
        <taxon>Scuticociliatia</taxon>
        <taxon>Philasterida</taxon>
        <taxon>Pseudocohnilembidae</taxon>
        <taxon>Pseudocohnilembus</taxon>
    </lineage>
</organism>
<dbReference type="SUPFAM" id="SSF53474">
    <property type="entry name" value="alpha/beta-Hydrolases"/>
    <property type="match status" value="1"/>
</dbReference>
<proteinExistence type="predicted"/>
<evidence type="ECO:0000313" key="3">
    <source>
        <dbReference type="EMBL" id="KRX04197.1"/>
    </source>
</evidence>
<dbReference type="Proteomes" id="UP000054937">
    <property type="component" value="Unassembled WGS sequence"/>
</dbReference>
<dbReference type="Pfam" id="PF12146">
    <property type="entry name" value="Hydrolase_4"/>
    <property type="match status" value="1"/>
</dbReference>
<evidence type="ECO:0000259" key="2">
    <source>
        <dbReference type="PROSITE" id="PS50255"/>
    </source>
</evidence>
<name>A0A0V0QQG3_PSEPJ</name>
<dbReference type="Gene3D" id="3.40.50.1820">
    <property type="entry name" value="alpha/beta hydrolase"/>
    <property type="match status" value="1"/>
</dbReference>
<gene>
    <name evidence="3" type="ORF">PPERSA_11321</name>
</gene>
<dbReference type="OrthoDB" id="446723at2759"/>
<accession>A0A0V0QQG3</accession>
<evidence type="ECO:0000313" key="4">
    <source>
        <dbReference type="Proteomes" id="UP000054937"/>
    </source>
</evidence>
<dbReference type="Gene3D" id="3.10.120.10">
    <property type="entry name" value="Cytochrome b5-like heme/steroid binding domain"/>
    <property type="match status" value="2"/>
</dbReference>
<dbReference type="EMBL" id="LDAU01000120">
    <property type="protein sequence ID" value="KRX04197.1"/>
    <property type="molecule type" value="Genomic_DNA"/>
</dbReference>
<protein>
    <submittedName>
        <fullName evidence="3">Cytochrome b5-like heme/steroid binding domain</fullName>
    </submittedName>
</protein>